<reference evidence="3" key="2">
    <citation type="submission" date="2016-04" db="EMBL/GenBank/DDBJ databases">
        <title>First Complete Genome Sequence of a Subdivision 6 Acidobacterium.</title>
        <authorList>
            <person name="Huang S."/>
            <person name="Vieira S."/>
            <person name="Bunk B."/>
            <person name="Riedel T."/>
            <person name="Sproeer C."/>
            <person name="Overmann J."/>
        </authorList>
    </citation>
    <scope>NUCLEOTIDE SEQUENCE [LARGE SCALE GENOMIC DNA]</scope>
    <source>
        <strain evidence="3">DSM 100886 HEG_-6_39</strain>
    </source>
</reference>
<dbReference type="InterPro" id="IPR049219">
    <property type="entry name" value="DUF6841"/>
</dbReference>
<dbReference type="EMBL" id="CP015136">
    <property type="protein sequence ID" value="AMY08547.1"/>
    <property type="molecule type" value="Genomic_DNA"/>
</dbReference>
<keyword evidence="3" id="KW-1185">Reference proteome</keyword>
<evidence type="ECO:0000313" key="3">
    <source>
        <dbReference type="Proteomes" id="UP000076079"/>
    </source>
</evidence>
<proteinExistence type="predicted"/>
<dbReference type="SUPFAM" id="SSF54427">
    <property type="entry name" value="NTF2-like"/>
    <property type="match status" value="1"/>
</dbReference>
<dbReference type="RefSeq" id="WP_110170380.1">
    <property type="nucleotide sequence ID" value="NZ_CP015136.1"/>
</dbReference>
<dbReference type="Gene3D" id="3.10.450.50">
    <property type="match status" value="1"/>
</dbReference>
<dbReference type="InterPro" id="IPR032710">
    <property type="entry name" value="NTF2-like_dom_sf"/>
</dbReference>
<dbReference type="OrthoDB" id="573213at2"/>
<accession>A0A143PJ08</accession>
<gene>
    <name evidence="2" type="ORF">LuPra_01748</name>
</gene>
<sequence>MNNQRAVIQALLDYYAAFNSLDPHATLPFFHEPTLLIGPHGVLAAPTHDILTPVMATAIDSLRARGFGRSELIVRRAEPLSASTNLVTGVAVRYKVDGQELERVGVTYVLQGPDNRWRIAVLIVHEPNEVERTEVVSTDPPGT</sequence>
<dbReference type="AlphaFoldDB" id="A0A143PJ08"/>
<evidence type="ECO:0000313" key="2">
    <source>
        <dbReference type="EMBL" id="AMY08547.1"/>
    </source>
</evidence>
<organism evidence="2 3">
    <name type="scientific">Luteitalea pratensis</name>
    <dbReference type="NCBI Taxonomy" id="1855912"/>
    <lineage>
        <taxon>Bacteria</taxon>
        <taxon>Pseudomonadati</taxon>
        <taxon>Acidobacteriota</taxon>
        <taxon>Vicinamibacteria</taxon>
        <taxon>Vicinamibacterales</taxon>
        <taxon>Vicinamibacteraceae</taxon>
        <taxon>Luteitalea</taxon>
    </lineage>
</organism>
<name>A0A143PJ08_LUTPR</name>
<dbReference type="Proteomes" id="UP000076079">
    <property type="component" value="Chromosome"/>
</dbReference>
<reference evidence="2 3" key="1">
    <citation type="journal article" date="2016" name="Genome Announc.">
        <title>First Complete Genome Sequence of a Subdivision 6 Acidobacterium Strain.</title>
        <authorList>
            <person name="Huang S."/>
            <person name="Vieira S."/>
            <person name="Bunk B."/>
            <person name="Riedel T."/>
            <person name="Sproer C."/>
            <person name="Overmann J."/>
        </authorList>
    </citation>
    <scope>NUCLEOTIDE SEQUENCE [LARGE SCALE GENOMIC DNA]</scope>
    <source>
        <strain evidence="3">DSM 100886 HEG_-6_39</strain>
    </source>
</reference>
<feature type="domain" description="DUF6841" evidence="1">
    <location>
        <begin position="19"/>
        <end position="126"/>
    </location>
</feature>
<evidence type="ECO:0000259" key="1">
    <source>
        <dbReference type="Pfam" id="PF20795"/>
    </source>
</evidence>
<dbReference type="Pfam" id="PF20795">
    <property type="entry name" value="DUF6841"/>
    <property type="match status" value="1"/>
</dbReference>
<dbReference type="KEGG" id="abac:LuPra_01748"/>
<protein>
    <recommendedName>
        <fullName evidence="1">DUF6841 domain-containing protein</fullName>
    </recommendedName>
</protein>